<dbReference type="Proteomes" id="UP000650081">
    <property type="component" value="Unassembled WGS sequence"/>
</dbReference>
<dbReference type="SUPFAM" id="SSF46785">
    <property type="entry name" value="Winged helix' DNA-binding domain"/>
    <property type="match status" value="1"/>
</dbReference>
<dbReference type="InterPro" id="IPR036390">
    <property type="entry name" value="WH_DNA-bd_sf"/>
</dbReference>
<evidence type="ECO:0000313" key="6">
    <source>
        <dbReference type="Proteomes" id="UP000650081"/>
    </source>
</evidence>
<comment type="similarity">
    <text evidence="4">Belongs to the GbsR family.</text>
</comment>
<accession>A0A923PI50</accession>
<organism evidence="5 6">
    <name type="scientific">Neolewinella lacunae</name>
    <dbReference type="NCBI Taxonomy" id="1517758"/>
    <lineage>
        <taxon>Bacteria</taxon>
        <taxon>Pseudomonadati</taxon>
        <taxon>Bacteroidota</taxon>
        <taxon>Saprospiria</taxon>
        <taxon>Saprospirales</taxon>
        <taxon>Lewinellaceae</taxon>
        <taxon>Neolewinella</taxon>
    </lineage>
</organism>
<dbReference type="InterPro" id="IPR052362">
    <property type="entry name" value="HTH-GbsR_regulator"/>
</dbReference>
<name>A0A923PI50_9BACT</name>
<dbReference type="AlphaFoldDB" id="A0A923PI50"/>
<reference evidence="5" key="1">
    <citation type="submission" date="2020-08" db="EMBL/GenBank/DDBJ databases">
        <title>Lewinella bacteria from marine environments.</title>
        <authorList>
            <person name="Zhong Y."/>
        </authorList>
    </citation>
    <scope>NUCLEOTIDE SEQUENCE</scope>
    <source>
        <strain evidence="5">KCTC 42187</strain>
    </source>
</reference>
<dbReference type="Gene3D" id="1.10.10.10">
    <property type="entry name" value="Winged helix-like DNA-binding domain superfamily/Winged helix DNA-binding domain"/>
    <property type="match status" value="1"/>
</dbReference>
<evidence type="ECO:0000313" key="5">
    <source>
        <dbReference type="EMBL" id="MBC6994502.1"/>
    </source>
</evidence>
<evidence type="ECO:0000256" key="3">
    <source>
        <dbReference type="ARBA" id="ARBA00023163"/>
    </source>
</evidence>
<protein>
    <recommendedName>
        <fullName evidence="4">HTH-type transcriptional regulator</fullName>
    </recommendedName>
</protein>
<dbReference type="InterPro" id="IPR026282">
    <property type="entry name" value="MJ1563"/>
</dbReference>
<evidence type="ECO:0000256" key="4">
    <source>
        <dbReference type="PIRNR" id="PIRNR006707"/>
    </source>
</evidence>
<gene>
    <name evidence="5" type="ORF">H9S92_10020</name>
</gene>
<evidence type="ECO:0000256" key="2">
    <source>
        <dbReference type="ARBA" id="ARBA00023125"/>
    </source>
</evidence>
<proteinExistence type="inferred from homology"/>
<dbReference type="GO" id="GO:0003677">
    <property type="term" value="F:DNA binding"/>
    <property type="evidence" value="ECO:0007669"/>
    <property type="project" value="UniProtKB-UniRule"/>
</dbReference>
<dbReference type="PANTHER" id="PTHR38465">
    <property type="entry name" value="HTH-TYPE TRANSCRIPTIONAL REGULATOR MJ1563-RELATED"/>
    <property type="match status" value="1"/>
</dbReference>
<dbReference type="InterPro" id="IPR036388">
    <property type="entry name" value="WH-like_DNA-bd_sf"/>
</dbReference>
<evidence type="ECO:0000256" key="1">
    <source>
        <dbReference type="ARBA" id="ARBA00023015"/>
    </source>
</evidence>
<keyword evidence="1 4" id="KW-0805">Transcription regulation</keyword>
<keyword evidence="6" id="KW-1185">Reference proteome</keyword>
<keyword evidence="2 4" id="KW-0238">DNA-binding</keyword>
<sequence length="166" mass="18841">MELAEGKEKFIEAWGALGSSWGVTRTMAQIHALLLVSNEPKSSDEVMEELVISRGNVNTNMRMLVDWGLAHKKLIPGERKEFFVAEKDMSKVVKSIVIARKKRELEPMLRLLDELTGVEGRDPEAEEFRSVVKDLKLYSHKADSALDALVKVDSNWFFSTFLSMIK</sequence>
<dbReference type="RefSeq" id="WP_187466574.1">
    <property type="nucleotide sequence ID" value="NZ_JACSIT010000100.1"/>
</dbReference>
<keyword evidence="3 4" id="KW-0804">Transcription</keyword>
<comment type="caution">
    <text evidence="5">The sequence shown here is derived from an EMBL/GenBank/DDBJ whole genome shotgun (WGS) entry which is preliminary data.</text>
</comment>
<dbReference type="PANTHER" id="PTHR38465:SF1">
    <property type="entry name" value="HTH-TYPE TRANSCRIPTIONAL REGULATOR MJ1563-RELATED"/>
    <property type="match status" value="1"/>
</dbReference>
<dbReference type="PIRSF" id="PIRSF006707">
    <property type="entry name" value="MJ1563"/>
    <property type="match status" value="1"/>
</dbReference>
<dbReference type="EMBL" id="JACSIT010000100">
    <property type="protein sequence ID" value="MBC6994502.1"/>
    <property type="molecule type" value="Genomic_DNA"/>
</dbReference>